<organism evidence="3 4">
    <name type="scientific">Gossypium barbadense</name>
    <name type="common">Sea Island cotton</name>
    <name type="synonym">Hibiscus barbadensis</name>
    <dbReference type="NCBI Taxonomy" id="3634"/>
    <lineage>
        <taxon>Eukaryota</taxon>
        <taxon>Viridiplantae</taxon>
        <taxon>Streptophyta</taxon>
        <taxon>Embryophyta</taxon>
        <taxon>Tracheophyta</taxon>
        <taxon>Spermatophyta</taxon>
        <taxon>Magnoliopsida</taxon>
        <taxon>eudicotyledons</taxon>
        <taxon>Gunneridae</taxon>
        <taxon>Pentapetalae</taxon>
        <taxon>rosids</taxon>
        <taxon>malvids</taxon>
        <taxon>Malvales</taxon>
        <taxon>Malvaceae</taxon>
        <taxon>Malvoideae</taxon>
        <taxon>Gossypium</taxon>
    </lineage>
</organism>
<dbReference type="EMBL" id="KZ664550">
    <property type="protein sequence ID" value="PPS04775.1"/>
    <property type="molecule type" value="Genomic_DNA"/>
</dbReference>
<evidence type="ECO:0000313" key="3">
    <source>
        <dbReference type="EMBL" id="PPS04775.1"/>
    </source>
</evidence>
<feature type="domain" description="Plant heme peroxidase family profile" evidence="2">
    <location>
        <begin position="59"/>
        <end position="145"/>
    </location>
</feature>
<accession>A0A2P5XN43</accession>
<evidence type="ECO:0000259" key="2">
    <source>
        <dbReference type="PROSITE" id="PS50873"/>
    </source>
</evidence>
<dbReference type="AlphaFoldDB" id="A0A2P5XN43"/>
<dbReference type="PROSITE" id="PS50873">
    <property type="entry name" value="PEROXIDASE_4"/>
    <property type="match status" value="1"/>
</dbReference>
<proteinExistence type="inferred from homology"/>
<dbReference type="Pfam" id="PF00141">
    <property type="entry name" value="peroxidase"/>
    <property type="match status" value="1"/>
</dbReference>
<comment type="similarity">
    <text evidence="1">Belongs to the peroxidase family.</text>
</comment>
<name>A0A2P5XN43_GOSBA</name>
<dbReference type="SUPFAM" id="SSF48113">
    <property type="entry name" value="Heme-dependent peroxidases"/>
    <property type="match status" value="1"/>
</dbReference>
<dbReference type="GO" id="GO:0004601">
    <property type="term" value="F:peroxidase activity"/>
    <property type="evidence" value="ECO:0007669"/>
    <property type="project" value="InterPro"/>
</dbReference>
<dbReference type="InterPro" id="IPR002016">
    <property type="entry name" value="Haem_peroxidase"/>
</dbReference>
<reference evidence="3 4" key="1">
    <citation type="submission" date="2015-01" db="EMBL/GenBank/DDBJ databases">
        <title>Genome of allotetraploid Gossypium barbadense reveals genomic plasticity and fiber elongation in cotton evolution.</title>
        <authorList>
            <person name="Chen X."/>
            <person name="Liu X."/>
            <person name="Zhao B."/>
            <person name="Zheng H."/>
            <person name="Hu Y."/>
            <person name="Lu G."/>
            <person name="Yang C."/>
            <person name="Chen J."/>
            <person name="Shan C."/>
            <person name="Zhang L."/>
            <person name="Zhou Y."/>
            <person name="Wang L."/>
            <person name="Guo W."/>
            <person name="Bai Y."/>
            <person name="Ruan J."/>
            <person name="Shangguan X."/>
            <person name="Mao Y."/>
            <person name="Jiang J."/>
            <person name="Zhu Y."/>
            <person name="Lei J."/>
            <person name="Kang H."/>
            <person name="Chen S."/>
            <person name="He X."/>
            <person name="Wang R."/>
            <person name="Wang Y."/>
            <person name="Chen J."/>
            <person name="Wang L."/>
            <person name="Yu S."/>
            <person name="Wang B."/>
            <person name="Wei J."/>
            <person name="Song S."/>
            <person name="Lu X."/>
            <person name="Gao Z."/>
            <person name="Gu W."/>
            <person name="Deng X."/>
            <person name="Ma D."/>
            <person name="Wang S."/>
            <person name="Liang W."/>
            <person name="Fang L."/>
            <person name="Cai C."/>
            <person name="Zhu X."/>
            <person name="Zhou B."/>
            <person name="Zhang Y."/>
            <person name="Chen Z."/>
            <person name="Xu S."/>
            <person name="Zhu R."/>
            <person name="Wang S."/>
            <person name="Zhang T."/>
            <person name="Zhao G."/>
        </authorList>
    </citation>
    <scope>NUCLEOTIDE SEQUENCE [LARGE SCALE GENOMIC DNA]</scope>
    <source>
        <strain evidence="4">cv. Xinhai21</strain>
        <tissue evidence="3">Leaf</tissue>
    </source>
</reference>
<dbReference type="GO" id="GO:0020037">
    <property type="term" value="F:heme binding"/>
    <property type="evidence" value="ECO:0007669"/>
    <property type="project" value="InterPro"/>
</dbReference>
<dbReference type="Gene3D" id="1.10.420.10">
    <property type="entry name" value="Peroxidase, domain 2"/>
    <property type="match status" value="1"/>
</dbReference>
<protein>
    <recommendedName>
        <fullName evidence="2">Plant heme peroxidase family profile domain-containing protein</fullName>
    </recommendedName>
</protein>
<dbReference type="InterPro" id="IPR010255">
    <property type="entry name" value="Haem_peroxidase_sf"/>
</dbReference>
<sequence>MDYRNRKRVCQHKAQYLIFTSIAANKGNNFVYTLQSSYMDLNNGRGRVFGRVTFIAVADITDAIAVIAGGHTIGISHCPAVSRRLYNSTGPRRIDPTMDSKHAENLKILATTHSCSKEGVGCEPKLILFSIVPERNPQPSSHPSI</sequence>
<gene>
    <name evidence="3" type="ORF">GOBAR_AA15882</name>
</gene>
<dbReference type="GO" id="GO:0006979">
    <property type="term" value="P:response to oxidative stress"/>
    <property type="evidence" value="ECO:0007669"/>
    <property type="project" value="InterPro"/>
</dbReference>
<dbReference type="Proteomes" id="UP000239757">
    <property type="component" value="Unassembled WGS sequence"/>
</dbReference>
<evidence type="ECO:0000313" key="4">
    <source>
        <dbReference type="Proteomes" id="UP000239757"/>
    </source>
</evidence>
<evidence type="ECO:0000256" key="1">
    <source>
        <dbReference type="RuleBase" id="RU004241"/>
    </source>
</evidence>